<evidence type="ECO:0000256" key="1">
    <source>
        <dbReference type="SAM" id="MobiDB-lite"/>
    </source>
</evidence>
<feature type="region of interest" description="Disordered" evidence="1">
    <location>
        <begin position="209"/>
        <end position="271"/>
    </location>
</feature>
<evidence type="ECO:0008006" key="4">
    <source>
        <dbReference type="Google" id="ProtNLM"/>
    </source>
</evidence>
<dbReference type="AlphaFoldDB" id="A0AAE6P131"/>
<name>A0AAE6P131_9LACO</name>
<dbReference type="InterPro" id="IPR036388">
    <property type="entry name" value="WH-like_DNA-bd_sf"/>
</dbReference>
<evidence type="ECO:0000313" key="3">
    <source>
        <dbReference type="Proteomes" id="UP000327194"/>
    </source>
</evidence>
<organism evidence="2 3">
    <name type="scientific">Fructilactobacillus fructivorans</name>
    <dbReference type="NCBI Taxonomy" id="1614"/>
    <lineage>
        <taxon>Bacteria</taxon>
        <taxon>Bacillati</taxon>
        <taxon>Bacillota</taxon>
        <taxon>Bacilli</taxon>
        <taxon>Lactobacillales</taxon>
        <taxon>Lactobacillaceae</taxon>
        <taxon>Fructilactobacillus</taxon>
    </lineage>
</organism>
<accession>A0AAE6P131</accession>
<gene>
    <name evidence="2" type="ORF">LF543_02530</name>
</gene>
<dbReference type="EMBL" id="CP045562">
    <property type="protein sequence ID" value="QFX92497.1"/>
    <property type="molecule type" value="Genomic_DNA"/>
</dbReference>
<evidence type="ECO:0000313" key="2">
    <source>
        <dbReference type="EMBL" id="QFX92497.1"/>
    </source>
</evidence>
<dbReference type="Proteomes" id="UP000327194">
    <property type="component" value="Chromosome"/>
</dbReference>
<dbReference type="KEGG" id="lfv:LF543_02530"/>
<reference evidence="2 3" key="1">
    <citation type="submission" date="2019-10" db="EMBL/GenBank/DDBJ databases">
        <title>Genome sequencing of Lactobacillus fructivorans.</title>
        <authorList>
            <person name="Kim K."/>
        </authorList>
    </citation>
    <scope>NUCLEOTIDE SEQUENCE [LARGE SCALE GENOMIC DNA]</scope>
    <source>
        <strain evidence="2 3">LF543</strain>
    </source>
</reference>
<proteinExistence type="predicted"/>
<dbReference type="RefSeq" id="WP_010021671.1">
    <property type="nucleotide sequence ID" value="NZ_AZDS01000001.1"/>
</dbReference>
<sequence>MRKTTNYIKEILAFNDSLQINLDLSTGQMMLWYQLMFINNKTRWMDWFTVANQTLQNLTQLSRQAINKDRNTLKQKGFLDFKTNGNKATAYRLINLCDDDNAKGNNYRIKQPTIQEEQPKKKAKATNQPKSKELENNFNKLWQLYPKKQGKEPAFKAYKKAIKDGVTNEEIQKGIVSYKKQIEVKGTEQKFIKQGSTFFNQRSWQDEFDLKPDHKGKIKEELPDWAKKQEKEERKQAQKQKERLDAESNSEHQLSAQEKDRINKRLKALQN</sequence>
<protein>
    <recommendedName>
        <fullName evidence="4">DnaD domain-containing protein</fullName>
    </recommendedName>
</protein>
<feature type="region of interest" description="Disordered" evidence="1">
    <location>
        <begin position="110"/>
        <end position="131"/>
    </location>
</feature>
<feature type="compositionally biased region" description="Basic and acidic residues" evidence="1">
    <location>
        <begin position="209"/>
        <end position="250"/>
    </location>
</feature>
<dbReference type="Gene3D" id="1.10.10.10">
    <property type="entry name" value="Winged helix-like DNA-binding domain superfamily/Winged helix DNA-binding domain"/>
    <property type="match status" value="1"/>
</dbReference>